<dbReference type="RefSeq" id="WP_152908745.1">
    <property type="nucleotide sequence ID" value="NZ_CP040438.1"/>
</dbReference>
<sequence length="73" mass="7483">MKIQSVLLGLIVAAAGAAGAVGVVPAANAASFHTSCVPAGGGMARCTQTFCHEGTCWVTDTWTQPMREAIEFD</sequence>
<evidence type="ECO:0000313" key="2">
    <source>
        <dbReference type="EMBL" id="MBH1652735.1"/>
    </source>
</evidence>
<evidence type="ECO:0000256" key="1">
    <source>
        <dbReference type="SAM" id="SignalP"/>
    </source>
</evidence>
<gene>
    <name evidence="2" type="ORF">I5U67_11210</name>
    <name evidence="3" type="ORF">ROV92_08020</name>
</gene>
<evidence type="ECO:0000313" key="3">
    <source>
        <dbReference type="EMBL" id="MDT3467942.1"/>
    </source>
</evidence>
<keyword evidence="1" id="KW-0732">Signal</keyword>
<dbReference type="Proteomes" id="UP001251948">
    <property type="component" value="Unassembled WGS sequence"/>
</dbReference>
<dbReference type="AlphaFoldDB" id="A0A6B8J806"/>
<comment type="caution">
    <text evidence="2">The sequence shown here is derived from an EMBL/GenBank/DDBJ whole genome shotgun (WGS) entry which is preliminary data.</text>
</comment>
<organism evidence="2 4">
    <name type="scientific">Stenotrophomonas maltophilia</name>
    <name type="common">Pseudomonas maltophilia</name>
    <name type="synonym">Xanthomonas maltophilia</name>
    <dbReference type="NCBI Taxonomy" id="40324"/>
    <lineage>
        <taxon>Bacteria</taxon>
        <taxon>Pseudomonadati</taxon>
        <taxon>Pseudomonadota</taxon>
        <taxon>Gammaproteobacteria</taxon>
        <taxon>Lysobacterales</taxon>
        <taxon>Lysobacteraceae</taxon>
        <taxon>Stenotrophomonas</taxon>
        <taxon>Stenotrophomonas maltophilia group</taxon>
    </lineage>
</organism>
<accession>A0A6B8J806</accession>
<reference evidence="2" key="1">
    <citation type="submission" date="2020-11" db="EMBL/GenBank/DDBJ databases">
        <title>Enhanced detection system for hospital associated transmission using whole genome sequencing surveillance.</title>
        <authorList>
            <person name="Harrison L.H."/>
            <person name="Van Tyne D."/>
            <person name="Marsh J.W."/>
            <person name="Griffith M.P."/>
            <person name="Snyder D.J."/>
            <person name="Cooper V.S."/>
            <person name="Mustapha M."/>
        </authorList>
    </citation>
    <scope>NUCLEOTIDE SEQUENCE</scope>
    <source>
        <strain evidence="2">STEN00091</strain>
    </source>
</reference>
<name>A0A6B8J806_STEMA</name>
<feature type="signal peptide" evidence="1">
    <location>
        <begin position="1"/>
        <end position="29"/>
    </location>
</feature>
<proteinExistence type="predicted"/>
<dbReference type="EMBL" id="JADUNP010000020">
    <property type="protein sequence ID" value="MBH1652735.1"/>
    <property type="molecule type" value="Genomic_DNA"/>
</dbReference>
<evidence type="ECO:0000313" key="4">
    <source>
        <dbReference type="Proteomes" id="UP000625930"/>
    </source>
</evidence>
<protein>
    <submittedName>
        <fullName evidence="2">Uncharacterized protein</fullName>
    </submittedName>
</protein>
<reference evidence="3" key="2">
    <citation type="submission" date="2023-07" db="EMBL/GenBank/DDBJ databases">
        <title>Comparative genomics of clinical Stenotrophomonas maltophilia isolates reveals regions of diversity which correlate with colonization and persistence in vivo.</title>
        <authorList>
            <person name="Mcdaniel M.S."/>
            <person name="Swords W.E."/>
            <person name="Sumpter N.A."/>
            <person name="Lindgren N.R."/>
            <person name="Billiot C.E."/>
        </authorList>
    </citation>
    <scope>NUCLEOTIDE SEQUENCE</scope>
    <source>
        <strain evidence="3">Ism4</strain>
    </source>
</reference>
<dbReference type="Proteomes" id="UP000625930">
    <property type="component" value="Unassembled WGS sequence"/>
</dbReference>
<dbReference type="EMBL" id="JAVSKO010000003">
    <property type="protein sequence ID" value="MDT3467942.1"/>
    <property type="molecule type" value="Genomic_DNA"/>
</dbReference>
<feature type="chain" id="PRO_5041816731" evidence="1">
    <location>
        <begin position="30"/>
        <end position="73"/>
    </location>
</feature>